<organism evidence="1 2">
    <name type="scientific">Chryseobacterium scophthalmum</name>
    <dbReference type="NCBI Taxonomy" id="59733"/>
    <lineage>
        <taxon>Bacteria</taxon>
        <taxon>Pseudomonadati</taxon>
        <taxon>Bacteroidota</taxon>
        <taxon>Flavobacteriia</taxon>
        <taxon>Flavobacteriales</taxon>
        <taxon>Weeksellaceae</taxon>
        <taxon>Chryseobacterium group</taxon>
        <taxon>Chryseobacterium</taxon>
    </lineage>
</organism>
<protein>
    <submittedName>
        <fullName evidence="1">Uncharacterized protein</fullName>
    </submittedName>
</protein>
<dbReference type="Proteomes" id="UP000184782">
    <property type="component" value="Unassembled WGS sequence"/>
</dbReference>
<dbReference type="STRING" id="59733.SAMN05421769_2805"/>
<proteinExistence type="predicted"/>
<gene>
    <name evidence="1" type="ORF">SAMN05421769_2805</name>
</gene>
<evidence type="ECO:0000313" key="1">
    <source>
        <dbReference type="EMBL" id="SIO22715.1"/>
    </source>
</evidence>
<sequence length="32" mass="3736">MYYVKVHATRPCIKFTLDNFKKISVGDTISIF</sequence>
<dbReference type="AlphaFoldDB" id="A0A1N6HST3"/>
<keyword evidence="2" id="KW-1185">Reference proteome</keyword>
<dbReference type="EMBL" id="FSRQ01000002">
    <property type="protein sequence ID" value="SIO22715.1"/>
    <property type="molecule type" value="Genomic_DNA"/>
</dbReference>
<evidence type="ECO:0000313" key="2">
    <source>
        <dbReference type="Proteomes" id="UP000184782"/>
    </source>
</evidence>
<reference evidence="2" key="1">
    <citation type="submission" date="2016-12" db="EMBL/GenBank/DDBJ databases">
        <authorList>
            <person name="Varghese N."/>
            <person name="Submissions S."/>
        </authorList>
    </citation>
    <scope>NUCLEOTIDE SEQUENCE [LARGE SCALE GENOMIC DNA]</scope>
    <source>
        <strain evidence="2">DSM 16779</strain>
    </source>
</reference>
<name>A0A1N6HST3_9FLAO</name>
<accession>A0A1N6HST3</accession>